<dbReference type="Pfam" id="PF04715">
    <property type="entry name" value="Anth_synt_I_N"/>
    <property type="match status" value="1"/>
</dbReference>
<dbReference type="Proteomes" id="UP000295632">
    <property type="component" value="Unassembled WGS sequence"/>
</dbReference>
<evidence type="ECO:0000259" key="1">
    <source>
        <dbReference type="Pfam" id="PF00425"/>
    </source>
</evidence>
<dbReference type="PANTHER" id="PTHR11236">
    <property type="entry name" value="AMINOBENZOATE/ANTHRANILATE SYNTHASE"/>
    <property type="match status" value="1"/>
</dbReference>
<dbReference type="Pfam" id="PF00425">
    <property type="entry name" value="Chorismate_bind"/>
    <property type="match status" value="1"/>
</dbReference>
<feature type="domain" description="Anthranilate synthase component I N-terminal" evidence="2">
    <location>
        <begin position="25"/>
        <end position="154"/>
    </location>
</feature>
<dbReference type="InterPro" id="IPR005801">
    <property type="entry name" value="ADC_synthase"/>
</dbReference>
<sequence>MTASSFLRPYGVKKPLPQNWFQNVQQVLSSTRHSQWLESGKEGRWSFLAVHPFAIIEAKGKHFSIHHVTEETTETSMSDTLTGDLKQYMQQFSMTVPSGYPPFVGGAVGVCSYDTVLDFEPLVFQATDDLMLPDVYLLVTHEVMAIDHAKDEVWFIVNDTEAREERIKELETLWETPTNEKTDDFSDEIQYDEHTKQLSLNATRFSKAVEKVKDYIASGDSFQVNLSIRQERPIAATPLAVYRQLRELNPSPYMAFLQSPEFSLVCGSPELLVKTRQREVTTKPIAGTRSRGATPEEDAELANELLHHEKERAEHIMLVDLERNDLGKICTFGSVRADVLLSIERYSHVMHLVSEVAGTLEPGVDAVDTLKAVFPGGTITGAPKLRTMEIIDELEPVRRGFYTGSVGWIGFHGDMEMNIIIRSMLVKAKTAYVQSGAGIVSDSVPEWEFKEALKKAAAVWQAVERAEAELSE</sequence>
<evidence type="ECO:0000259" key="2">
    <source>
        <dbReference type="Pfam" id="PF04715"/>
    </source>
</evidence>
<dbReference type="SUPFAM" id="SSF56322">
    <property type="entry name" value="ADC synthase"/>
    <property type="match status" value="1"/>
</dbReference>
<evidence type="ECO:0000313" key="4">
    <source>
        <dbReference type="Proteomes" id="UP000295632"/>
    </source>
</evidence>
<dbReference type="PANTHER" id="PTHR11236:SF41">
    <property type="entry name" value="AMINODEOXYCHORISMATE SYNTHASE COMPONENT 1"/>
    <property type="match status" value="1"/>
</dbReference>
<dbReference type="InterPro" id="IPR006805">
    <property type="entry name" value="Anth_synth_I_N"/>
</dbReference>
<reference evidence="3 4" key="1">
    <citation type="submission" date="2019-03" db="EMBL/GenBank/DDBJ databases">
        <title>Genomic Encyclopedia of Type Strains, Phase IV (KMG-IV): sequencing the most valuable type-strain genomes for metagenomic binning, comparative biology and taxonomic classification.</title>
        <authorList>
            <person name="Goeker M."/>
        </authorList>
    </citation>
    <scope>NUCLEOTIDE SEQUENCE [LARGE SCALE GENOMIC DNA]</scope>
    <source>
        <strain evidence="3 4">DSM 28697</strain>
    </source>
</reference>
<gene>
    <name evidence="3" type="ORF">EV213_1259</name>
</gene>
<keyword evidence="4" id="KW-1185">Reference proteome</keyword>
<dbReference type="InterPro" id="IPR015890">
    <property type="entry name" value="Chorismate_C"/>
</dbReference>
<evidence type="ECO:0000313" key="3">
    <source>
        <dbReference type="EMBL" id="TDQ34207.1"/>
    </source>
</evidence>
<protein>
    <submittedName>
        <fullName evidence="3">Aminodeoxychorismate synthase subunit I</fullName>
    </submittedName>
</protein>
<accession>A0A4R6TR73</accession>
<feature type="domain" description="Chorismate-utilising enzyme C-terminal" evidence="1">
    <location>
        <begin position="203"/>
        <end position="455"/>
    </location>
</feature>
<dbReference type="EMBL" id="SNYJ01000025">
    <property type="protein sequence ID" value="TDQ34207.1"/>
    <property type="molecule type" value="Genomic_DNA"/>
</dbReference>
<dbReference type="AlphaFoldDB" id="A0A4R6TR73"/>
<dbReference type="GO" id="GO:0000162">
    <property type="term" value="P:L-tryptophan biosynthetic process"/>
    <property type="evidence" value="ECO:0007669"/>
    <property type="project" value="TreeGrafter"/>
</dbReference>
<proteinExistence type="predicted"/>
<dbReference type="InterPro" id="IPR019999">
    <property type="entry name" value="Anth_synth_I-like"/>
</dbReference>
<comment type="caution">
    <text evidence="3">The sequence shown here is derived from an EMBL/GenBank/DDBJ whole genome shotgun (WGS) entry which is preliminary data.</text>
</comment>
<dbReference type="Gene3D" id="3.60.120.10">
    <property type="entry name" value="Anthranilate synthase"/>
    <property type="match status" value="1"/>
</dbReference>
<dbReference type="PRINTS" id="PR00095">
    <property type="entry name" value="ANTSNTHASEI"/>
</dbReference>
<dbReference type="RefSeq" id="WP_166639421.1">
    <property type="nucleotide sequence ID" value="NZ_SNYJ01000025.1"/>
</dbReference>
<organism evidence="3 4">
    <name type="scientific">Aureibacillus halotolerans</name>
    <dbReference type="NCBI Taxonomy" id="1508390"/>
    <lineage>
        <taxon>Bacteria</taxon>
        <taxon>Bacillati</taxon>
        <taxon>Bacillota</taxon>
        <taxon>Bacilli</taxon>
        <taxon>Bacillales</taxon>
        <taxon>Bacillaceae</taxon>
        <taxon>Aureibacillus</taxon>
    </lineage>
</organism>
<name>A0A4R6TR73_9BACI</name>